<gene>
    <name evidence="2" type="ORF">HMPREF9449_01113</name>
</gene>
<feature type="signal peptide" evidence="1">
    <location>
        <begin position="1"/>
        <end position="22"/>
    </location>
</feature>
<accession>H1DFS7</accession>
<dbReference type="eggNOG" id="COG2885">
    <property type="taxonomic scope" value="Bacteria"/>
</dbReference>
<dbReference type="InterPro" id="IPR021958">
    <property type="entry name" value="DUF3575"/>
</dbReference>
<dbReference type="GeneID" id="98068701"/>
<dbReference type="HOGENOM" id="CLU_085002_2_0_10"/>
<dbReference type="InterPro" id="IPR036709">
    <property type="entry name" value="Autotransporte_beta_dom_sf"/>
</dbReference>
<dbReference type="SUPFAM" id="SSF103515">
    <property type="entry name" value="Autotransporter"/>
    <property type="match status" value="1"/>
</dbReference>
<dbReference type="Proteomes" id="UP000004892">
    <property type="component" value="Unassembled WGS sequence"/>
</dbReference>
<evidence type="ECO:0008006" key="4">
    <source>
        <dbReference type="Google" id="ProtNLM"/>
    </source>
</evidence>
<keyword evidence="3" id="KW-1185">Reference proteome</keyword>
<dbReference type="EMBL" id="ADMC01000017">
    <property type="protein sequence ID" value="EHP48750.1"/>
    <property type="molecule type" value="Genomic_DNA"/>
</dbReference>
<dbReference type="RefSeq" id="WP_009136261.1">
    <property type="nucleotide sequence ID" value="NZ_JH594596.1"/>
</dbReference>
<evidence type="ECO:0000313" key="3">
    <source>
        <dbReference type="Proteomes" id="UP000004892"/>
    </source>
</evidence>
<evidence type="ECO:0000256" key="1">
    <source>
        <dbReference type="SAM" id="SignalP"/>
    </source>
</evidence>
<protein>
    <recommendedName>
        <fullName evidence="4">DUF3575 domain-containing protein</fullName>
    </recommendedName>
</protein>
<feature type="chain" id="PRO_5003550074" description="DUF3575 domain-containing protein" evidence="1">
    <location>
        <begin position="23"/>
        <end position="189"/>
    </location>
</feature>
<organism evidence="2 3">
    <name type="scientific">Odoribacter laneus YIT 12061</name>
    <dbReference type="NCBI Taxonomy" id="742817"/>
    <lineage>
        <taxon>Bacteria</taxon>
        <taxon>Pseudomonadati</taxon>
        <taxon>Bacteroidota</taxon>
        <taxon>Bacteroidia</taxon>
        <taxon>Bacteroidales</taxon>
        <taxon>Odoribacteraceae</taxon>
        <taxon>Odoribacter</taxon>
    </lineage>
</organism>
<proteinExistence type="predicted"/>
<reference evidence="2 3" key="1">
    <citation type="submission" date="2012-01" db="EMBL/GenBank/DDBJ databases">
        <title>The Genome Sequence of Odoribacter laneus YIT 12061.</title>
        <authorList>
            <consortium name="The Broad Institute Genome Sequencing Platform"/>
            <person name="Earl A."/>
            <person name="Ward D."/>
            <person name="Feldgarden M."/>
            <person name="Gevers D."/>
            <person name="Morotomi M."/>
            <person name="Young S.K."/>
            <person name="Zeng Q."/>
            <person name="Gargeya S."/>
            <person name="Fitzgerald M."/>
            <person name="Haas B."/>
            <person name="Abouelleil A."/>
            <person name="Alvarado L."/>
            <person name="Arachchi H.M."/>
            <person name="Berlin A."/>
            <person name="Chapman S.B."/>
            <person name="Gearin G."/>
            <person name="Goldberg J."/>
            <person name="Griggs A."/>
            <person name="Gujja S."/>
            <person name="Hansen M."/>
            <person name="Heiman D."/>
            <person name="Howarth C."/>
            <person name="Larimer J."/>
            <person name="Lui A."/>
            <person name="MacDonald P.J.P."/>
            <person name="McCowen C."/>
            <person name="Montmayeur A."/>
            <person name="Murphy C."/>
            <person name="Neiman D."/>
            <person name="Pearson M."/>
            <person name="Priest M."/>
            <person name="Roberts A."/>
            <person name="Saif S."/>
            <person name="Shea T."/>
            <person name="Sisk P."/>
            <person name="Stolte C."/>
            <person name="Sykes S."/>
            <person name="Wortman J."/>
            <person name="Nusbaum C."/>
            <person name="Birren B."/>
        </authorList>
    </citation>
    <scope>NUCLEOTIDE SEQUENCE [LARGE SCALE GENOMIC DNA]</scope>
    <source>
        <strain evidence="2 3">YIT 12061</strain>
    </source>
</reference>
<name>H1DFS7_9BACT</name>
<keyword evidence="1" id="KW-0732">Signal</keyword>
<evidence type="ECO:0000313" key="2">
    <source>
        <dbReference type="EMBL" id="EHP48750.1"/>
    </source>
</evidence>
<sequence>MKKIFIIVFLSLLCGRASTAIAQVGIKTNLLGWTTASPNLSLEWGIGKKATLNISGSFNPFRFSDGKQRKYWLVQPEYRYWFCEKFNGHFLGFHVLGGEYNLAKVRMPFGLYKGLRDTRYQGWGIGGGIAYGYQWLLSKHWGLEATIGVGYIYSEYDRFPCTNCGKKIESATKHYFGPTKAAISLIYLL</sequence>
<dbReference type="Pfam" id="PF12099">
    <property type="entry name" value="DUF3575"/>
    <property type="match status" value="1"/>
</dbReference>
<dbReference type="STRING" id="742817.HMPREF9449_01113"/>
<dbReference type="AlphaFoldDB" id="H1DFS7"/>
<dbReference type="PATRIC" id="fig|742817.3.peg.1181"/>
<comment type="caution">
    <text evidence="2">The sequence shown here is derived from an EMBL/GenBank/DDBJ whole genome shotgun (WGS) entry which is preliminary data.</text>
</comment>